<keyword evidence="4" id="KW-1133">Transmembrane helix</keyword>
<feature type="transmembrane region" description="Helical" evidence="4">
    <location>
        <begin position="73"/>
        <end position="91"/>
    </location>
</feature>
<dbReference type="AlphaFoldDB" id="A0A956LWF0"/>
<organism evidence="5 6">
    <name type="scientific">Eiseniibacteriota bacterium</name>
    <dbReference type="NCBI Taxonomy" id="2212470"/>
    <lineage>
        <taxon>Bacteria</taxon>
        <taxon>Candidatus Eiseniibacteriota</taxon>
    </lineage>
</organism>
<dbReference type="EMBL" id="JAGQHR010000044">
    <property type="protein sequence ID" value="MCA9726571.1"/>
    <property type="molecule type" value="Genomic_DNA"/>
</dbReference>
<dbReference type="InterPro" id="IPR019734">
    <property type="entry name" value="TPR_rpt"/>
</dbReference>
<feature type="transmembrane region" description="Helical" evidence="4">
    <location>
        <begin position="227"/>
        <end position="247"/>
    </location>
</feature>
<reference evidence="5" key="1">
    <citation type="submission" date="2020-04" db="EMBL/GenBank/DDBJ databases">
        <authorList>
            <person name="Zhang T."/>
        </authorList>
    </citation>
    <scope>NUCLEOTIDE SEQUENCE</scope>
    <source>
        <strain evidence="5">HKST-UBA01</strain>
    </source>
</reference>
<gene>
    <name evidence="5" type="ORF">KC729_02745</name>
</gene>
<dbReference type="Proteomes" id="UP000697710">
    <property type="component" value="Unassembled WGS sequence"/>
</dbReference>
<dbReference type="PANTHER" id="PTHR45586">
    <property type="entry name" value="TPR REPEAT-CONTAINING PROTEIN PA4667"/>
    <property type="match status" value="1"/>
</dbReference>
<feature type="transmembrane region" description="Helical" evidence="4">
    <location>
        <begin position="267"/>
        <end position="286"/>
    </location>
</feature>
<feature type="transmembrane region" description="Helical" evidence="4">
    <location>
        <begin position="140"/>
        <end position="160"/>
    </location>
</feature>
<protein>
    <submittedName>
        <fullName evidence="5">Tetratricopeptide repeat protein</fullName>
    </submittedName>
</protein>
<dbReference type="Pfam" id="PF14559">
    <property type="entry name" value="TPR_19"/>
    <property type="match status" value="1"/>
</dbReference>
<dbReference type="Pfam" id="PF13432">
    <property type="entry name" value="TPR_16"/>
    <property type="match status" value="1"/>
</dbReference>
<proteinExistence type="predicted"/>
<dbReference type="InterPro" id="IPR051012">
    <property type="entry name" value="CellSynth/LPSAsmb/PSIAsmb"/>
</dbReference>
<dbReference type="Gene3D" id="1.25.40.10">
    <property type="entry name" value="Tetratricopeptide repeat domain"/>
    <property type="match status" value="1"/>
</dbReference>
<dbReference type="SUPFAM" id="SSF48452">
    <property type="entry name" value="TPR-like"/>
    <property type="match status" value="1"/>
</dbReference>
<reference evidence="5" key="2">
    <citation type="journal article" date="2021" name="Microbiome">
        <title>Successional dynamics and alternative stable states in a saline activated sludge microbial community over 9 years.</title>
        <authorList>
            <person name="Wang Y."/>
            <person name="Ye J."/>
            <person name="Ju F."/>
            <person name="Liu L."/>
            <person name="Boyd J.A."/>
            <person name="Deng Y."/>
            <person name="Parks D.H."/>
            <person name="Jiang X."/>
            <person name="Yin X."/>
            <person name="Woodcroft B.J."/>
            <person name="Tyson G.W."/>
            <person name="Hugenholtz P."/>
            <person name="Polz M.F."/>
            <person name="Zhang T."/>
        </authorList>
    </citation>
    <scope>NUCLEOTIDE SEQUENCE</scope>
    <source>
        <strain evidence="5">HKST-UBA01</strain>
    </source>
</reference>
<keyword evidence="4" id="KW-0812">Transmembrane</keyword>
<evidence type="ECO:0000256" key="3">
    <source>
        <dbReference type="PROSITE-ProRule" id="PRU00339"/>
    </source>
</evidence>
<evidence type="ECO:0000256" key="1">
    <source>
        <dbReference type="ARBA" id="ARBA00022737"/>
    </source>
</evidence>
<comment type="caution">
    <text evidence="5">The sequence shown here is derived from an EMBL/GenBank/DDBJ whole genome shotgun (WGS) entry which is preliminary data.</text>
</comment>
<feature type="transmembrane region" description="Helical" evidence="4">
    <location>
        <begin position="378"/>
        <end position="398"/>
    </location>
</feature>
<feature type="transmembrane region" description="Helical" evidence="4">
    <location>
        <begin position="197"/>
        <end position="220"/>
    </location>
</feature>
<evidence type="ECO:0000256" key="2">
    <source>
        <dbReference type="ARBA" id="ARBA00022803"/>
    </source>
</evidence>
<evidence type="ECO:0000313" key="5">
    <source>
        <dbReference type="EMBL" id="MCA9726571.1"/>
    </source>
</evidence>
<keyword evidence="4" id="KW-0472">Membrane</keyword>
<dbReference type="InterPro" id="IPR011990">
    <property type="entry name" value="TPR-like_helical_dom_sf"/>
</dbReference>
<sequence>MKRSSSVLLLLVLLLAAGRFLPGPRFWGINHLAYLPLPIFLGWLVCATVLLLPPIQSLLAEQLRTRLPGIFRTPLGGLGLTVLATGLFALFRERSFFMGDGYLVGELVERGMKFRAFDNMDYQLHYQIYRALHGQASSFTVYRVGSVLAGALGTFLLWWLVRKLPWEGWRRVLVLGFFLLTGPVAMFHGYVESYSWLFLFLSGFLVAGVLVLEGVVGIWLPSALFGAALFFHLTAVFSGPALLYLALCAPVRPSWRRWVDVTVPALILFLISVILHLAAGYNSAWFRREFLESQNARSLWVPLLGSRGLFSLYHWKDLANLLLITVPGAVAVVVLRLQALRSRAVDRRVQFLLVQIASIVFFAVGLDKKLGGARDWDLLAAHSLGVGLLAALWIAPFPERPEPGKPRTANAPDGSADSGAVRSAALALTVSFLVAAPWISVLHLERASIARFVDVAADFPDFARAYAYEEVGKYYRKAEDYDRAEVMYRRCVETYPGNPRFHVLLGSIFMIQASRTDDDERETHLLDQAEAEYRQALQSMPDNPLALGNLAQALASRGKLDEALPIYEKLVVVDPGKDVNWIGLGNVRLQIGDPTGAVAAYGAALQRNPAAPVKDVLGAALLGSGRFPEAAAAFSECLRAGNRDPRVLFGLASARVGEAEQTRREGKVPDARGLYEAETVLRELLQKDPQSQPARDLLGRLQQLKAGVPGS</sequence>
<accession>A0A956LWF0</accession>
<evidence type="ECO:0000256" key="4">
    <source>
        <dbReference type="SAM" id="Phobius"/>
    </source>
</evidence>
<feature type="transmembrane region" description="Helical" evidence="4">
    <location>
        <begin position="321"/>
        <end position="337"/>
    </location>
</feature>
<feature type="transmembrane region" description="Helical" evidence="4">
    <location>
        <begin position="172"/>
        <end position="191"/>
    </location>
</feature>
<name>A0A956LWF0_UNCEI</name>
<keyword evidence="2 3" id="KW-0802">TPR repeat</keyword>
<evidence type="ECO:0000313" key="6">
    <source>
        <dbReference type="Proteomes" id="UP000697710"/>
    </source>
</evidence>
<feature type="repeat" description="TPR" evidence="3">
    <location>
        <begin position="465"/>
        <end position="498"/>
    </location>
</feature>
<feature type="repeat" description="TPR" evidence="3">
    <location>
        <begin position="544"/>
        <end position="577"/>
    </location>
</feature>
<dbReference type="PROSITE" id="PS50005">
    <property type="entry name" value="TPR"/>
    <property type="match status" value="2"/>
</dbReference>
<dbReference type="Pfam" id="PF13181">
    <property type="entry name" value="TPR_8"/>
    <property type="match status" value="1"/>
</dbReference>
<feature type="transmembrane region" description="Helical" evidence="4">
    <location>
        <begin position="32"/>
        <end position="52"/>
    </location>
</feature>
<dbReference type="SMART" id="SM00028">
    <property type="entry name" value="TPR"/>
    <property type="match status" value="3"/>
</dbReference>
<feature type="transmembrane region" description="Helical" evidence="4">
    <location>
        <begin position="349"/>
        <end position="366"/>
    </location>
</feature>
<feature type="transmembrane region" description="Helical" evidence="4">
    <location>
        <begin position="419"/>
        <end position="439"/>
    </location>
</feature>
<keyword evidence="1" id="KW-0677">Repeat</keyword>
<dbReference type="PANTHER" id="PTHR45586:SF1">
    <property type="entry name" value="LIPOPOLYSACCHARIDE ASSEMBLY PROTEIN B"/>
    <property type="match status" value="1"/>
</dbReference>